<reference evidence="1" key="2">
    <citation type="submission" date="2020-05" db="UniProtKB">
        <authorList>
            <consortium name="EnsemblMetazoa"/>
        </authorList>
    </citation>
    <scope>IDENTIFICATION</scope>
    <source>
        <strain evidence="1">IAEA</strain>
    </source>
</reference>
<dbReference type="VEuPathDB" id="VectorBase:GPPI048236"/>
<name>A0A1B0C3N9_9MUSC</name>
<keyword evidence="2" id="KW-1185">Reference proteome</keyword>
<dbReference type="EMBL" id="JXJN01025052">
    <property type="status" value="NOT_ANNOTATED_CDS"/>
    <property type="molecule type" value="Genomic_DNA"/>
</dbReference>
<evidence type="ECO:0000313" key="1">
    <source>
        <dbReference type="EnsemblMetazoa" id="GPPI048236-PA"/>
    </source>
</evidence>
<organism evidence="1 2">
    <name type="scientific">Glossina palpalis gambiensis</name>
    <dbReference type="NCBI Taxonomy" id="67801"/>
    <lineage>
        <taxon>Eukaryota</taxon>
        <taxon>Metazoa</taxon>
        <taxon>Ecdysozoa</taxon>
        <taxon>Arthropoda</taxon>
        <taxon>Hexapoda</taxon>
        <taxon>Insecta</taxon>
        <taxon>Pterygota</taxon>
        <taxon>Neoptera</taxon>
        <taxon>Endopterygota</taxon>
        <taxon>Diptera</taxon>
        <taxon>Brachycera</taxon>
        <taxon>Muscomorpha</taxon>
        <taxon>Hippoboscoidea</taxon>
        <taxon>Glossinidae</taxon>
        <taxon>Glossina</taxon>
    </lineage>
</organism>
<dbReference type="Proteomes" id="UP000092460">
    <property type="component" value="Unassembled WGS sequence"/>
</dbReference>
<evidence type="ECO:0000313" key="2">
    <source>
        <dbReference type="Proteomes" id="UP000092460"/>
    </source>
</evidence>
<protein>
    <submittedName>
        <fullName evidence="1">Uncharacterized protein</fullName>
    </submittedName>
</protein>
<dbReference type="AlphaFoldDB" id="A0A1B0C3N9"/>
<proteinExistence type="predicted"/>
<accession>A0A1B0C3N9</accession>
<dbReference type="EnsemblMetazoa" id="GPPI048236-RA">
    <property type="protein sequence ID" value="GPPI048236-PA"/>
    <property type="gene ID" value="GPPI048236"/>
</dbReference>
<reference evidence="2" key="1">
    <citation type="submission" date="2015-01" db="EMBL/GenBank/DDBJ databases">
        <authorList>
            <person name="Aksoy S."/>
            <person name="Warren W."/>
            <person name="Wilson R.K."/>
        </authorList>
    </citation>
    <scope>NUCLEOTIDE SEQUENCE [LARGE SCALE GENOMIC DNA]</scope>
    <source>
        <strain evidence="2">IAEA</strain>
    </source>
</reference>
<sequence>MANIKTEIDSRERNRLEKSSMEHFSTQMFHILLLDFPKVLSYTMENRKAMYEALSKLLCKYSKLWRPWAASTNRQFKELTCRLSSEPNRGVAMRWVITILKCVRLGLKRLEGGSVRIRYTAYLWNAHELGYKRVVETINKQIERDRRLSERLRVKVEGFFGLEEGLLDGGCTSHRGKIEVNSDGDTSTDWTGASRTPASIQITSPPMRRSHNVQRSRLADFLEAWTRFQSSTRACLHASSQ</sequence>